<evidence type="ECO:0008006" key="3">
    <source>
        <dbReference type="Google" id="ProtNLM"/>
    </source>
</evidence>
<dbReference type="SUPFAM" id="SSF48452">
    <property type="entry name" value="TPR-like"/>
    <property type="match status" value="1"/>
</dbReference>
<organism evidence="1 2">
    <name type="scientific">Oceanobacillus indicireducens</name>
    <dbReference type="NCBI Taxonomy" id="1004261"/>
    <lineage>
        <taxon>Bacteria</taxon>
        <taxon>Bacillati</taxon>
        <taxon>Bacillota</taxon>
        <taxon>Bacilli</taxon>
        <taxon>Bacillales</taxon>
        <taxon>Bacillaceae</taxon>
        <taxon>Oceanobacillus</taxon>
    </lineage>
</organism>
<gene>
    <name evidence="1" type="ORF">GCM10007971_30200</name>
</gene>
<sequence>MSTFELAVQAQRERKFDLAIDYYQQIINEKGISVNLLQSIAQAFYLKKQHDLAVNFNLAAVHLSLHTFLENYKQGDPAAVNALQSLPETIVNQFPHPIGALLIHEKNIIRHVSHALLDQEVILEKAPNLRPYAEIYYAQIIDDYTVNGVLQQYSLTEKAVLEFEVEHYLGHGYQLLLNQIKWDQLDNTDVMNLYIN</sequence>
<dbReference type="RefSeq" id="WP_188858585.1">
    <property type="nucleotide sequence ID" value="NZ_BMOS01000026.1"/>
</dbReference>
<dbReference type="InterPro" id="IPR011990">
    <property type="entry name" value="TPR-like_helical_dom_sf"/>
</dbReference>
<dbReference type="EMBL" id="BMOS01000026">
    <property type="protein sequence ID" value="GGN63368.1"/>
    <property type="molecule type" value="Genomic_DNA"/>
</dbReference>
<protein>
    <recommendedName>
        <fullName evidence="3">Tetratricopeptide repeat protein</fullName>
    </recommendedName>
</protein>
<dbReference type="AlphaFoldDB" id="A0A917Y2H4"/>
<name>A0A917Y2H4_9BACI</name>
<dbReference type="Proteomes" id="UP000624041">
    <property type="component" value="Unassembled WGS sequence"/>
</dbReference>
<comment type="caution">
    <text evidence="1">The sequence shown here is derived from an EMBL/GenBank/DDBJ whole genome shotgun (WGS) entry which is preliminary data.</text>
</comment>
<reference evidence="1" key="2">
    <citation type="submission" date="2020-09" db="EMBL/GenBank/DDBJ databases">
        <authorList>
            <person name="Sun Q."/>
            <person name="Ohkuma M."/>
        </authorList>
    </citation>
    <scope>NUCLEOTIDE SEQUENCE</scope>
    <source>
        <strain evidence="1">JCM 17251</strain>
    </source>
</reference>
<evidence type="ECO:0000313" key="2">
    <source>
        <dbReference type="Proteomes" id="UP000624041"/>
    </source>
</evidence>
<proteinExistence type="predicted"/>
<accession>A0A917Y2H4</accession>
<evidence type="ECO:0000313" key="1">
    <source>
        <dbReference type="EMBL" id="GGN63368.1"/>
    </source>
</evidence>
<keyword evidence="2" id="KW-1185">Reference proteome</keyword>
<reference evidence="1" key="1">
    <citation type="journal article" date="2014" name="Int. J. Syst. Evol. Microbiol.">
        <title>Complete genome sequence of Corynebacterium casei LMG S-19264T (=DSM 44701T), isolated from a smear-ripened cheese.</title>
        <authorList>
            <consortium name="US DOE Joint Genome Institute (JGI-PGF)"/>
            <person name="Walter F."/>
            <person name="Albersmeier A."/>
            <person name="Kalinowski J."/>
            <person name="Ruckert C."/>
        </authorList>
    </citation>
    <scope>NUCLEOTIDE SEQUENCE</scope>
    <source>
        <strain evidence="1">JCM 17251</strain>
    </source>
</reference>